<evidence type="ECO:0000256" key="3">
    <source>
        <dbReference type="PROSITE-ProRule" id="PRU00221"/>
    </source>
</evidence>
<keyword evidence="1 3" id="KW-0853">WD repeat</keyword>
<dbReference type="InterPro" id="IPR015943">
    <property type="entry name" value="WD40/YVTN_repeat-like_dom_sf"/>
</dbReference>
<keyword evidence="2" id="KW-0677">Repeat</keyword>
<evidence type="ECO:0000256" key="2">
    <source>
        <dbReference type="ARBA" id="ARBA00022737"/>
    </source>
</evidence>
<protein>
    <recommendedName>
        <fullName evidence="7">WD repeat-containing protein 55 homolog</fullName>
    </recommendedName>
</protein>
<dbReference type="InterPro" id="IPR052254">
    <property type="entry name" value="CUL4-DDB1_E3_ligase_receptor"/>
</dbReference>
<feature type="compositionally biased region" description="Basic and acidic residues" evidence="4">
    <location>
        <begin position="8"/>
        <end position="27"/>
    </location>
</feature>
<dbReference type="Gene3D" id="2.130.10.10">
    <property type="entry name" value="YVTN repeat-like/Quinoprotein amine dehydrogenase"/>
    <property type="match status" value="1"/>
</dbReference>
<dbReference type="Pfam" id="PF23761">
    <property type="entry name" value="Beta-prop_DCAF4"/>
    <property type="match status" value="1"/>
</dbReference>
<dbReference type="EMBL" id="CALNXJ010000023">
    <property type="protein sequence ID" value="CAH3128698.1"/>
    <property type="molecule type" value="Genomic_DNA"/>
</dbReference>
<dbReference type="InterPro" id="IPR036322">
    <property type="entry name" value="WD40_repeat_dom_sf"/>
</dbReference>
<accession>A0AAU9WWR6</accession>
<dbReference type="SUPFAM" id="SSF50978">
    <property type="entry name" value="WD40 repeat-like"/>
    <property type="match status" value="1"/>
</dbReference>
<keyword evidence="6" id="KW-1185">Reference proteome</keyword>
<evidence type="ECO:0000256" key="4">
    <source>
        <dbReference type="SAM" id="MobiDB-lite"/>
    </source>
</evidence>
<organism evidence="5 6">
    <name type="scientific">Pocillopora meandrina</name>
    <dbReference type="NCBI Taxonomy" id="46732"/>
    <lineage>
        <taxon>Eukaryota</taxon>
        <taxon>Metazoa</taxon>
        <taxon>Cnidaria</taxon>
        <taxon>Anthozoa</taxon>
        <taxon>Hexacorallia</taxon>
        <taxon>Scleractinia</taxon>
        <taxon>Astrocoeniina</taxon>
        <taxon>Pocilloporidae</taxon>
        <taxon>Pocillopora</taxon>
    </lineage>
</organism>
<name>A0AAU9WWR6_9CNID</name>
<evidence type="ECO:0000256" key="1">
    <source>
        <dbReference type="ARBA" id="ARBA00022574"/>
    </source>
</evidence>
<gene>
    <name evidence="5" type="ORF">PMEA_00013068</name>
</gene>
<reference evidence="5 6" key="1">
    <citation type="submission" date="2022-05" db="EMBL/GenBank/DDBJ databases">
        <authorList>
            <consortium name="Genoscope - CEA"/>
            <person name="William W."/>
        </authorList>
    </citation>
    <scope>NUCLEOTIDE SEQUENCE [LARGE SCALE GENOMIC DNA]</scope>
</reference>
<feature type="repeat" description="WD" evidence="3">
    <location>
        <begin position="462"/>
        <end position="490"/>
    </location>
</feature>
<proteinExistence type="predicted"/>
<evidence type="ECO:0008006" key="7">
    <source>
        <dbReference type="Google" id="ProtNLM"/>
    </source>
</evidence>
<dbReference type="InterPro" id="IPR001680">
    <property type="entry name" value="WD40_rpt"/>
</dbReference>
<dbReference type="InterPro" id="IPR019775">
    <property type="entry name" value="WD40_repeat_CS"/>
</dbReference>
<comment type="caution">
    <text evidence="5">The sequence shown here is derived from an EMBL/GenBank/DDBJ whole genome shotgun (WGS) entry which is preliminary data.</text>
</comment>
<dbReference type="PROSITE" id="PS50294">
    <property type="entry name" value="WD_REPEATS_REGION"/>
    <property type="match status" value="1"/>
</dbReference>
<sequence>MDQNESSVPRRDACGRQRETHGRKDMTLRRRNFSFPSEERSKTLQLKIRMMNFNKFRRRKGPAWTRSEQKKARSSHSGSSKCCTLETADSIQPRNSAIIVPLPRLQIPGFYYDPEKKRYFKITKDHPGKNFAICQDGGYKNVSSNSHNRVKAGDIKVTKKPSRISILNSLHDREYSLSTQTTSRNILEKLTQLVKVRQRLVLDPCADHHLELDQFAVSRIEPDACYERILTLYETKPTGNQVVQFHDLKKDKNNKFEVVHNMAMMKNQKITGLLWSPHEQTKNMYIVSLLGYGNMSGETMIFTVEGASQRIVGRTSVQGNSVWANSWNRNPLYSNMISIGASKVALTFDVSMKRRVIHVKCQSAVLAQEFSWSNPVLYNGSRDGCIRTCDVRVIGPNWPVMSLNQGELASITCLQVLRDENYLLASGLDGSLKLWDIRARACVQDYRGHINEITHGLRFYVDPTDSLIFAAGQDSVTRIWSIGSGKLLHTIPFPATVDRSLSPIPALYYSEEWGGKGGMPGLLYGAGDSIYSYSY</sequence>
<feature type="repeat" description="WD" evidence="3">
    <location>
        <begin position="404"/>
        <end position="445"/>
    </location>
</feature>
<feature type="region of interest" description="Disordered" evidence="4">
    <location>
        <begin position="1"/>
        <end position="27"/>
    </location>
</feature>
<evidence type="ECO:0000313" key="5">
    <source>
        <dbReference type="EMBL" id="CAH3128698.1"/>
    </source>
</evidence>
<evidence type="ECO:0000313" key="6">
    <source>
        <dbReference type="Proteomes" id="UP001159428"/>
    </source>
</evidence>
<dbReference type="PROSITE" id="PS00678">
    <property type="entry name" value="WD_REPEATS_1"/>
    <property type="match status" value="1"/>
</dbReference>
<dbReference type="PANTHER" id="PTHR44472">
    <property type="entry name" value="DDB1- AND CUL4-ASSOCIATED FACTOR 4-RELATED"/>
    <property type="match status" value="1"/>
</dbReference>
<dbReference type="GO" id="GO:0080008">
    <property type="term" value="C:Cul4-RING E3 ubiquitin ligase complex"/>
    <property type="evidence" value="ECO:0007669"/>
    <property type="project" value="TreeGrafter"/>
</dbReference>
<dbReference type="Proteomes" id="UP001159428">
    <property type="component" value="Unassembled WGS sequence"/>
</dbReference>
<feature type="region of interest" description="Disordered" evidence="4">
    <location>
        <begin position="59"/>
        <end position="82"/>
    </location>
</feature>
<dbReference type="SMART" id="SM00320">
    <property type="entry name" value="WD40"/>
    <property type="match status" value="2"/>
</dbReference>
<dbReference type="PANTHER" id="PTHR44472:SF1">
    <property type="entry name" value="DDB1 AND CUL4 ASSOCIATED FACTOR 4"/>
    <property type="match status" value="1"/>
</dbReference>
<dbReference type="PROSITE" id="PS50082">
    <property type="entry name" value="WD_REPEATS_2"/>
    <property type="match status" value="2"/>
</dbReference>
<dbReference type="AlphaFoldDB" id="A0AAU9WWR6"/>